<protein>
    <recommendedName>
        <fullName evidence="4">threonine-phosphate decarboxylase</fullName>
        <ecNumber evidence="4">4.1.1.81</ecNumber>
    </recommendedName>
    <alternativeName>
        <fullName evidence="8">L-threonine-O-3-phosphate decarboxylase</fullName>
    </alternativeName>
</protein>
<keyword evidence="7" id="KW-0456">Lyase</keyword>
<keyword evidence="6" id="KW-0663">Pyridoxal phosphate</keyword>
<dbReference type="InterPro" id="IPR015422">
    <property type="entry name" value="PyrdxlP-dep_Trfase_small"/>
</dbReference>
<reference evidence="11 12" key="1">
    <citation type="submission" date="2017-07" db="EMBL/GenBank/DDBJ databases">
        <title>Draft Genome Sequences of Select Purple Nonsulfur Bacteria.</title>
        <authorList>
            <person name="Lasarre B."/>
            <person name="Mckinlay J.B."/>
        </authorList>
    </citation>
    <scope>NUCLEOTIDE SEQUENCE [LARGE SCALE GENOMIC DNA]</scope>
    <source>
        <strain evidence="11 12">DSM 5909</strain>
    </source>
</reference>
<comment type="caution">
    <text evidence="11">The sequence shown here is derived from an EMBL/GenBank/DDBJ whole genome shotgun (WGS) entry which is preliminary data.</text>
</comment>
<evidence type="ECO:0000256" key="9">
    <source>
        <dbReference type="ARBA" id="ARBA00048531"/>
    </source>
</evidence>
<evidence type="ECO:0000256" key="6">
    <source>
        <dbReference type="ARBA" id="ARBA00022898"/>
    </source>
</evidence>
<evidence type="ECO:0000256" key="1">
    <source>
        <dbReference type="ARBA" id="ARBA00001933"/>
    </source>
</evidence>
<dbReference type="Gene3D" id="3.40.640.10">
    <property type="entry name" value="Type I PLP-dependent aspartate aminotransferase-like (Major domain)"/>
    <property type="match status" value="1"/>
</dbReference>
<evidence type="ECO:0000313" key="12">
    <source>
        <dbReference type="Proteomes" id="UP000249130"/>
    </source>
</evidence>
<feature type="domain" description="Aminotransferase class I/classII large" evidence="10">
    <location>
        <begin position="74"/>
        <end position="333"/>
    </location>
</feature>
<dbReference type="InterPro" id="IPR005860">
    <property type="entry name" value="CobD"/>
</dbReference>
<dbReference type="Proteomes" id="UP000249130">
    <property type="component" value="Unassembled WGS sequence"/>
</dbReference>
<dbReference type="Pfam" id="PF00155">
    <property type="entry name" value="Aminotran_1_2"/>
    <property type="match status" value="1"/>
</dbReference>
<dbReference type="GO" id="GO:0009236">
    <property type="term" value="P:cobalamin biosynthetic process"/>
    <property type="evidence" value="ECO:0007669"/>
    <property type="project" value="UniProtKB-UniPathway"/>
</dbReference>
<dbReference type="EMBL" id="NPEX01000042">
    <property type="protein sequence ID" value="RAI44533.1"/>
    <property type="molecule type" value="Genomic_DNA"/>
</dbReference>
<sequence>MRDDAILRGHGGRIDEAERLYPEAPQPWVDLSTGVSPYAYPIPAVDPDLYRRLPLGRDTARLADAAAAAYGRPAGTALLPVPGSEMAIRLLPLVLGAKARVGVVGRTYSSHAAAWEDAGAEVRPLADLPDPAARDLDVVVLVNPNNPDGALVPRPALLDFAARWSAAGRRLVVDEAFADVTPEHTLLALPSLPDGVVVLRSLGKFFGLAGLRVGFVAVPERAAMPWRRRLGDWPVSGPACAIAAAALSDAGWIAAMRARLAADRRRLDALLVGAGLTVLGGTDLFVLAEGPAGVDLVDRFARAGLLVRGFAHTPNRYRFGLPGDEPGWRRLEAACASFAAAAAGR</sequence>
<comment type="function">
    <text evidence="2">Decarboxylates L-threonine-O-3-phosphate to yield (R)-1-amino-2-propanol O-2-phosphate, the precursor for the linkage between the nucleotide loop and the corrin ring in cobalamin.</text>
</comment>
<evidence type="ECO:0000256" key="2">
    <source>
        <dbReference type="ARBA" id="ARBA00003444"/>
    </source>
</evidence>
<dbReference type="OrthoDB" id="9799304at2"/>
<evidence type="ECO:0000256" key="7">
    <source>
        <dbReference type="ARBA" id="ARBA00023239"/>
    </source>
</evidence>
<dbReference type="UniPathway" id="UPA00148"/>
<dbReference type="InterPro" id="IPR004839">
    <property type="entry name" value="Aminotransferase_I/II_large"/>
</dbReference>
<organism evidence="11 12">
    <name type="scientific">Rhodoplanes roseus</name>
    <dbReference type="NCBI Taxonomy" id="29409"/>
    <lineage>
        <taxon>Bacteria</taxon>
        <taxon>Pseudomonadati</taxon>
        <taxon>Pseudomonadota</taxon>
        <taxon>Alphaproteobacteria</taxon>
        <taxon>Hyphomicrobiales</taxon>
        <taxon>Nitrobacteraceae</taxon>
        <taxon>Rhodoplanes</taxon>
    </lineage>
</organism>
<evidence type="ECO:0000256" key="8">
    <source>
        <dbReference type="ARBA" id="ARBA00029996"/>
    </source>
</evidence>
<proteinExistence type="predicted"/>
<dbReference type="AlphaFoldDB" id="A0A327L3Y1"/>
<dbReference type="SUPFAM" id="SSF53383">
    <property type="entry name" value="PLP-dependent transferases"/>
    <property type="match status" value="1"/>
</dbReference>
<dbReference type="PROSITE" id="PS00105">
    <property type="entry name" value="AA_TRANSFER_CLASS_1"/>
    <property type="match status" value="1"/>
</dbReference>
<dbReference type="PANTHER" id="PTHR42885:SF1">
    <property type="entry name" value="THREONINE-PHOSPHATE DECARBOXYLASE"/>
    <property type="match status" value="1"/>
</dbReference>
<comment type="cofactor">
    <cofactor evidence="1">
        <name>pyridoxal 5'-phosphate</name>
        <dbReference type="ChEBI" id="CHEBI:597326"/>
    </cofactor>
</comment>
<evidence type="ECO:0000256" key="4">
    <source>
        <dbReference type="ARBA" id="ARBA00012285"/>
    </source>
</evidence>
<gene>
    <name evidence="11" type="ORF">CH341_08665</name>
</gene>
<accession>A0A327L3Y1</accession>
<dbReference type="EC" id="4.1.1.81" evidence="4"/>
<evidence type="ECO:0000259" key="10">
    <source>
        <dbReference type="Pfam" id="PF00155"/>
    </source>
</evidence>
<dbReference type="NCBIfam" id="TIGR01140">
    <property type="entry name" value="L_thr_O3P_dcar"/>
    <property type="match status" value="1"/>
</dbReference>
<evidence type="ECO:0000313" key="11">
    <source>
        <dbReference type="EMBL" id="RAI44533.1"/>
    </source>
</evidence>
<keyword evidence="5" id="KW-0169">Cobalamin biosynthesis</keyword>
<dbReference type="InterPro" id="IPR015424">
    <property type="entry name" value="PyrdxlP-dep_Trfase"/>
</dbReference>
<dbReference type="GO" id="GO:0030170">
    <property type="term" value="F:pyridoxal phosphate binding"/>
    <property type="evidence" value="ECO:0007669"/>
    <property type="project" value="InterPro"/>
</dbReference>
<evidence type="ECO:0000256" key="5">
    <source>
        <dbReference type="ARBA" id="ARBA00022573"/>
    </source>
</evidence>
<comment type="catalytic activity">
    <reaction evidence="9">
        <text>O-phospho-L-threonine + H(+) = (R)-1-aminopropan-2-yl phosphate + CO2</text>
        <dbReference type="Rhea" id="RHEA:11492"/>
        <dbReference type="ChEBI" id="CHEBI:15378"/>
        <dbReference type="ChEBI" id="CHEBI:16526"/>
        <dbReference type="ChEBI" id="CHEBI:58563"/>
        <dbReference type="ChEBI" id="CHEBI:58675"/>
        <dbReference type="EC" id="4.1.1.81"/>
    </reaction>
</comment>
<dbReference type="GO" id="GO:0048472">
    <property type="term" value="F:threonine-phosphate decarboxylase activity"/>
    <property type="evidence" value="ECO:0007669"/>
    <property type="project" value="UniProtKB-EC"/>
</dbReference>
<name>A0A327L3Y1_9BRAD</name>
<comment type="pathway">
    <text evidence="3">Cofactor biosynthesis; adenosylcobalamin biosynthesis.</text>
</comment>
<evidence type="ECO:0000256" key="3">
    <source>
        <dbReference type="ARBA" id="ARBA00004953"/>
    </source>
</evidence>
<dbReference type="Gene3D" id="3.90.1150.10">
    <property type="entry name" value="Aspartate Aminotransferase, domain 1"/>
    <property type="match status" value="1"/>
</dbReference>
<dbReference type="PANTHER" id="PTHR42885">
    <property type="entry name" value="HISTIDINOL-PHOSPHATE AMINOTRANSFERASE-RELATED"/>
    <property type="match status" value="1"/>
</dbReference>
<dbReference type="InterPro" id="IPR004838">
    <property type="entry name" value="NHTrfase_class1_PyrdxlP-BS"/>
</dbReference>
<dbReference type="InterPro" id="IPR015421">
    <property type="entry name" value="PyrdxlP-dep_Trfase_major"/>
</dbReference>
<dbReference type="CDD" id="cd00609">
    <property type="entry name" value="AAT_like"/>
    <property type="match status" value="1"/>
</dbReference>
<keyword evidence="12" id="KW-1185">Reference proteome</keyword>